<feature type="compositionally biased region" description="Basic and acidic residues" evidence="8">
    <location>
        <begin position="89"/>
        <end position="99"/>
    </location>
</feature>
<dbReference type="InterPro" id="IPR012677">
    <property type="entry name" value="Nucleotide-bd_a/b_plait_sf"/>
</dbReference>
<feature type="domain" description="RRM" evidence="9">
    <location>
        <begin position="129"/>
        <end position="206"/>
    </location>
</feature>
<dbReference type="SMART" id="SM00343">
    <property type="entry name" value="ZnF_C2HC"/>
    <property type="match status" value="2"/>
</dbReference>
<evidence type="ECO:0000259" key="9">
    <source>
        <dbReference type="PROSITE" id="PS50102"/>
    </source>
</evidence>
<dbReference type="GO" id="GO:0008270">
    <property type="term" value="F:zinc ion binding"/>
    <property type="evidence" value="ECO:0007669"/>
    <property type="project" value="UniProtKB-KW"/>
</dbReference>
<comment type="subcellular location">
    <subcellularLocation>
        <location evidence="1">Nucleus</location>
    </subcellularLocation>
</comment>
<dbReference type="SUPFAM" id="SSF54928">
    <property type="entry name" value="RNA-binding domain, RBD"/>
    <property type="match status" value="1"/>
</dbReference>
<dbReference type="AlphaFoldDB" id="A0A7S2RYZ0"/>
<evidence type="ECO:0000259" key="10">
    <source>
        <dbReference type="PROSITE" id="PS50158"/>
    </source>
</evidence>
<evidence type="ECO:0000256" key="5">
    <source>
        <dbReference type="ARBA" id="ARBA00023242"/>
    </source>
</evidence>
<evidence type="ECO:0000313" key="11">
    <source>
        <dbReference type="EMBL" id="CAD9684718.1"/>
    </source>
</evidence>
<keyword evidence="5" id="KW-0539">Nucleus</keyword>
<dbReference type="GO" id="GO:0005634">
    <property type="term" value="C:nucleus"/>
    <property type="evidence" value="ECO:0007669"/>
    <property type="project" value="UniProtKB-SubCell"/>
</dbReference>
<dbReference type="PANTHER" id="PTHR48028">
    <property type="entry name" value="GLYCINE-RICH RNA-BINDING PROTEIN RZ1A"/>
    <property type="match status" value="1"/>
</dbReference>
<accession>A0A7S2RYZ0</accession>
<feature type="domain" description="CCHC-type" evidence="10">
    <location>
        <begin position="227"/>
        <end position="243"/>
    </location>
</feature>
<dbReference type="PROSITE" id="PS50158">
    <property type="entry name" value="ZF_CCHC"/>
    <property type="match status" value="1"/>
</dbReference>
<dbReference type="GO" id="GO:0008380">
    <property type="term" value="P:RNA splicing"/>
    <property type="evidence" value="ECO:0007669"/>
    <property type="project" value="UniProtKB-KW"/>
</dbReference>
<evidence type="ECO:0000256" key="6">
    <source>
        <dbReference type="PROSITE-ProRule" id="PRU00047"/>
    </source>
</evidence>
<dbReference type="InterPro" id="IPR000504">
    <property type="entry name" value="RRM_dom"/>
</dbReference>
<dbReference type="Gene3D" id="3.30.70.330">
    <property type="match status" value="1"/>
</dbReference>
<gene>
    <name evidence="11" type="ORF">RMAR1173_LOCUS9421</name>
</gene>
<sequence length="476" mass="52734">MDVGGGSKPARPGPGEALERTALGTGQPSPPRDPVTGSGRKRKLSSWLTQVLSSPRPRCRTPPPVELEPVQNWVIDRFRPGGEAALPPDRVDEHQSGERAEDEEEPSSGGAIELPPPEDIVVLGKVGELQVKVRNLWFGTTKKDLLVAMRHLDGLVAVELEWDDLGRPAGRAMVTFRDEQTAEAAVDFLEGRELGGRTVHAQIWASHGPRHQGRYWHGLAASTLAMKCFHCGRPGHKREDCPDLHRPRPCKFCARSHGNSDFSCPEVRALAHRIMANQGHHVDDVSARLASLLWHPDGRAKTLPKGAQCLQCRGIVADPEQHRDPPQPRESPPPEARTPGTQIHFDAGEPGRRASQVTCFRCGGIGHYGHPGHGNGLGCPYLPYDNRFTFKHVALEPKGYRPPQRAPPPPVPILQPAALGSPTNSLHQQQYLYYPQQHQFQYPPYPHQHQQHQGPDDAAAFQFQQRHQGQGSFRRW</sequence>
<keyword evidence="3 7" id="KW-0694">RNA-binding</keyword>
<dbReference type="EMBL" id="HBHJ01014387">
    <property type="protein sequence ID" value="CAD9684718.1"/>
    <property type="molecule type" value="Transcribed_RNA"/>
</dbReference>
<evidence type="ECO:0000256" key="1">
    <source>
        <dbReference type="ARBA" id="ARBA00004123"/>
    </source>
</evidence>
<proteinExistence type="predicted"/>
<protein>
    <recommendedName>
        <fullName evidence="12">CCHC-type domain-containing protein</fullName>
    </recommendedName>
</protein>
<evidence type="ECO:0000256" key="8">
    <source>
        <dbReference type="SAM" id="MobiDB-lite"/>
    </source>
</evidence>
<keyword evidence="2" id="KW-0507">mRNA processing</keyword>
<name>A0A7S2RYZ0_9STRA</name>
<keyword evidence="6" id="KW-0862">Zinc</keyword>
<keyword evidence="6" id="KW-0863">Zinc-finger</keyword>
<dbReference type="InterPro" id="IPR001878">
    <property type="entry name" value="Znf_CCHC"/>
</dbReference>
<evidence type="ECO:0000256" key="3">
    <source>
        <dbReference type="ARBA" id="ARBA00022884"/>
    </source>
</evidence>
<dbReference type="GO" id="GO:0003723">
    <property type="term" value="F:RNA binding"/>
    <property type="evidence" value="ECO:0007669"/>
    <property type="project" value="UniProtKB-UniRule"/>
</dbReference>
<feature type="region of interest" description="Disordered" evidence="8">
    <location>
        <begin position="318"/>
        <end position="350"/>
    </location>
</feature>
<keyword evidence="6" id="KW-0479">Metal-binding</keyword>
<dbReference type="SMART" id="SM00360">
    <property type="entry name" value="RRM"/>
    <property type="match status" value="1"/>
</dbReference>
<dbReference type="InterPro" id="IPR051106">
    <property type="entry name" value="RNA-bind/splicing_reg"/>
</dbReference>
<dbReference type="PANTHER" id="PTHR48028:SF4">
    <property type="entry name" value="SC35-LIKE SPLICING FACTOR"/>
    <property type="match status" value="1"/>
</dbReference>
<dbReference type="Gene3D" id="4.10.60.10">
    <property type="entry name" value="Zinc finger, CCHC-type"/>
    <property type="match status" value="1"/>
</dbReference>
<keyword evidence="4" id="KW-0508">mRNA splicing</keyword>
<evidence type="ECO:0000256" key="7">
    <source>
        <dbReference type="PROSITE-ProRule" id="PRU00176"/>
    </source>
</evidence>
<evidence type="ECO:0000256" key="2">
    <source>
        <dbReference type="ARBA" id="ARBA00022664"/>
    </source>
</evidence>
<evidence type="ECO:0008006" key="12">
    <source>
        <dbReference type="Google" id="ProtNLM"/>
    </source>
</evidence>
<dbReference type="Pfam" id="PF00098">
    <property type="entry name" value="zf-CCHC"/>
    <property type="match status" value="1"/>
</dbReference>
<reference evidence="11" key="1">
    <citation type="submission" date="2021-01" db="EMBL/GenBank/DDBJ databases">
        <authorList>
            <person name="Corre E."/>
            <person name="Pelletier E."/>
            <person name="Niang G."/>
            <person name="Scheremetjew M."/>
            <person name="Finn R."/>
            <person name="Kale V."/>
            <person name="Holt S."/>
            <person name="Cochrane G."/>
            <person name="Meng A."/>
            <person name="Brown T."/>
            <person name="Cohen L."/>
        </authorList>
    </citation>
    <scope>NUCLEOTIDE SEQUENCE</scope>
    <source>
        <strain evidence="11">CCMP1243</strain>
    </source>
</reference>
<dbReference type="GO" id="GO:0006397">
    <property type="term" value="P:mRNA processing"/>
    <property type="evidence" value="ECO:0007669"/>
    <property type="project" value="UniProtKB-KW"/>
</dbReference>
<dbReference type="PROSITE" id="PS50102">
    <property type="entry name" value="RRM"/>
    <property type="match status" value="1"/>
</dbReference>
<dbReference type="CDD" id="cd00590">
    <property type="entry name" value="RRM_SF"/>
    <property type="match status" value="1"/>
</dbReference>
<feature type="region of interest" description="Disordered" evidence="8">
    <location>
        <begin position="80"/>
        <end position="116"/>
    </location>
</feature>
<dbReference type="Pfam" id="PF00076">
    <property type="entry name" value="RRM_1"/>
    <property type="match status" value="1"/>
</dbReference>
<feature type="region of interest" description="Disordered" evidence="8">
    <location>
        <begin position="1"/>
        <end position="66"/>
    </location>
</feature>
<dbReference type="InterPro" id="IPR035979">
    <property type="entry name" value="RBD_domain_sf"/>
</dbReference>
<organism evidence="11">
    <name type="scientific">Rhizochromulina marina</name>
    <dbReference type="NCBI Taxonomy" id="1034831"/>
    <lineage>
        <taxon>Eukaryota</taxon>
        <taxon>Sar</taxon>
        <taxon>Stramenopiles</taxon>
        <taxon>Ochrophyta</taxon>
        <taxon>Dictyochophyceae</taxon>
        <taxon>Rhizochromulinales</taxon>
        <taxon>Rhizochromulina</taxon>
    </lineage>
</organism>
<evidence type="ECO:0000256" key="4">
    <source>
        <dbReference type="ARBA" id="ARBA00023187"/>
    </source>
</evidence>